<organism evidence="1 2">
    <name type="scientific">Volvox reticuliferus</name>
    <dbReference type="NCBI Taxonomy" id="1737510"/>
    <lineage>
        <taxon>Eukaryota</taxon>
        <taxon>Viridiplantae</taxon>
        <taxon>Chlorophyta</taxon>
        <taxon>core chlorophytes</taxon>
        <taxon>Chlorophyceae</taxon>
        <taxon>CS clade</taxon>
        <taxon>Chlamydomonadales</taxon>
        <taxon>Volvocaceae</taxon>
        <taxon>Volvox</taxon>
    </lineage>
</organism>
<name>A0A8J4CDB6_9CHLO</name>
<dbReference type="GO" id="GO:0003677">
    <property type="term" value="F:DNA binding"/>
    <property type="evidence" value="ECO:0007669"/>
    <property type="project" value="InterPro"/>
</dbReference>
<reference evidence="1" key="1">
    <citation type="journal article" date="2021" name="Proc. Natl. Acad. Sci. U.S.A.">
        <title>Three genomes in the algal genus Volvox reveal the fate of a haploid sex-determining region after a transition to homothallism.</title>
        <authorList>
            <person name="Yamamoto K."/>
            <person name="Hamaji T."/>
            <person name="Kawai-Toyooka H."/>
            <person name="Matsuzaki R."/>
            <person name="Takahashi F."/>
            <person name="Nishimura Y."/>
            <person name="Kawachi M."/>
            <person name="Noguchi H."/>
            <person name="Minakuchi Y."/>
            <person name="Umen J.G."/>
            <person name="Toyoda A."/>
            <person name="Nozaki H."/>
        </authorList>
    </citation>
    <scope>NUCLEOTIDE SEQUENCE</scope>
    <source>
        <strain evidence="1">NIES-3785</strain>
    </source>
</reference>
<protein>
    <submittedName>
        <fullName evidence="1">Uncharacterized protein</fullName>
    </submittedName>
</protein>
<dbReference type="Gene3D" id="1.10.443.10">
    <property type="entry name" value="Intergrase catalytic core"/>
    <property type="match status" value="1"/>
</dbReference>
<dbReference type="OrthoDB" id="536189at2759"/>
<dbReference type="EMBL" id="BNCQ01000010">
    <property type="protein sequence ID" value="GIM01731.1"/>
    <property type="molecule type" value="Genomic_DNA"/>
</dbReference>
<dbReference type="Proteomes" id="UP000722791">
    <property type="component" value="Unassembled WGS sequence"/>
</dbReference>
<comment type="caution">
    <text evidence="1">The sequence shown here is derived from an EMBL/GenBank/DDBJ whole genome shotgun (WGS) entry which is preliminary data.</text>
</comment>
<sequence length="99" mass="11246">MATTTRTKAPVPMSVLQLLLGWLWRKGLEQPEREVECPQDACWLVLGLFGMLRWSELGGRKVRHVVPLSGRGFEVKIVRSKTDQRGEEASVWLAEVTRS</sequence>
<accession>A0A8J4CDB6</accession>
<evidence type="ECO:0000313" key="2">
    <source>
        <dbReference type="Proteomes" id="UP000722791"/>
    </source>
</evidence>
<dbReference type="GO" id="GO:0015074">
    <property type="term" value="P:DNA integration"/>
    <property type="evidence" value="ECO:0007669"/>
    <property type="project" value="InterPro"/>
</dbReference>
<dbReference type="InterPro" id="IPR011010">
    <property type="entry name" value="DNA_brk_join_enz"/>
</dbReference>
<evidence type="ECO:0000313" key="1">
    <source>
        <dbReference type="EMBL" id="GIM01731.1"/>
    </source>
</evidence>
<dbReference type="GO" id="GO:0006310">
    <property type="term" value="P:DNA recombination"/>
    <property type="evidence" value="ECO:0007669"/>
    <property type="project" value="InterPro"/>
</dbReference>
<dbReference type="SUPFAM" id="SSF56349">
    <property type="entry name" value="DNA breaking-rejoining enzymes"/>
    <property type="match status" value="1"/>
</dbReference>
<proteinExistence type="predicted"/>
<dbReference type="InterPro" id="IPR013762">
    <property type="entry name" value="Integrase-like_cat_sf"/>
</dbReference>
<gene>
    <name evidence="1" type="ORF">Vretimale_6518</name>
</gene>
<dbReference type="AlphaFoldDB" id="A0A8J4CDB6"/>